<dbReference type="SUPFAM" id="SSF81301">
    <property type="entry name" value="Nucleotidyltransferase"/>
    <property type="match status" value="1"/>
</dbReference>
<dbReference type="SUPFAM" id="SSF81585">
    <property type="entry name" value="PsbU/PolX domain-like"/>
    <property type="match status" value="1"/>
</dbReference>
<evidence type="ECO:0000256" key="3">
    <source>
        <dbReference type="ARBA" id="ARBA00022695"/>
    </source>
</evidence>
<organism evidence="7 8">
    <name type="scientific">Fistulifera solaris</name>
    <name type="common">Oleaginous diatom</name>
    <dbReference type="NCBI Taxonomy" id="1519565"/>
    <lineage>
        <taxon>Eukaryota</taxon>
        <taxon>Sar</taxon>
        <taxon>Stramenopiles</taxon>
        <taxon>Ochrophyta</taxon>
        <taxon>Bacillariophyta</taxon>
        <taxon>Bacillariophyceae</taxon>
        <taxon>Bacillariophycidae</taxon>
        <taxon>Naviculales</taxon>
        <taxon>Naviculaceae</taxon>
        <taxon>Fistulifera</taxon>
    </lineage>
</organism>
<evidence type="ECO:0000256" key="2">
    <source>
        <dbReference type="ARBA" id="ARBA00022679"/>
    </source>
</evidence>
<dbReference type="Proteomes" id="UP000198406">
    <property type="component" value="Unassembled WGS sequence"/>
</dbReference>
<dbReference type="CDD" id="cd00141">
    <property type="entry name" value="NT_POLXc"/>
    <property type="match status" value="1"/>
</dbReference>
<comment type="caution">
    <text evidence="7">The sequence shown here is derived from an EMBL/GenBank/DDBJ whole genome shotgun (WGS) entry which is preliminary data.</text>
</comment>
<dbReference type="InParanoid" id="A0A1Z5KM66"/>
<dbReference type="Gene3D" id="3.30.210.10">
    <property type="entry name" value="DNA polymerase, thumb domain"/>
    <property type="match status" value="1"/>
</dbReference>
<keyword evidence="3 7" id="KW-0548">Nucleotidyltransferase</keyword>
<keyword evidence="4" id="KW-0235">DNA replication</keyword>
<reference evidence="7 8" key="1">
    <citation type="journal article" date="2015" name="Plant Cell">
        <title>Oil accumulation by the oleaginous diatom Fistulifera solaris as revealed by the genome and transcriptome.</title>
        <authorList>
            <person name="Tanaka T."/>
            <person name="Maeda Y."/>
            <person name="Veluchamy A."/>
            <person name="Tanaka M."/>
            <person name="Abida H."/>
            <person name="Marechal E."/>
            <person name="Bowler C."/>
            <person name="Muto M."/>
            <person name="Sunaga Y."/>
            <person name="Tanaka M."/>
            <person name="Yoshino T."/>
            <person name="Taniguchi T."/>
            <person name="Fukuda Y."/>
            <person name="Nemoto M."/>
            <person name="Matsumoto M."/>
            <person name="Wong P.S."/>
            <person name="Aburatani S."/>
            <person name="Fujibuchi W."/>
        </authorList>
    </citation>
    <scope>NUCLEOTIDE SEQUENCE [LARGE SCALE GENOMIC DNA]</scope>
    <source>
        <strain evidence="7 8">JPCC DA0580</strain>
    </source>
</reference>
<evidence type="ECO:0000259" key="6">
    <source>
        <dbReference type="SMART" id="SM00483"/>
    </source>
</evidence>
<keyword evidence="8" id="KW-1185">Reference proteome</keyword>
<evidence type="ECO:0000256" key="4">
    <source>
        <dbReference type="ARBA" id="ARBA00022705"/>
    </source>
</evidence>
<dbReference type="AlphaFoldDB" id="A0A1Z5KM66"/>
<dbReference type="GO" id="GO:0005634">
    <property type="term" value="C:nucleus"/>
    <property type="evidence" value="ECO:0007669"/>
    <property type="project" value="TreeGrafter"/>
</dbReference>
<dbReference type="SMART" id="SM00483">
    <property type="entry name" value="POLXc"/>
    <property type="match status" value="1"/>
</dbReference>
<dbReference type="InterPro" id="IPR037160">
    <property type="entry name" value="DNA_Pol_thumb_sf"/>
</dbReference>
<dbReference type="EC" id="2.7.7.7" evidence="7"/>
<name>A0A1Z5KM66_FISSO</name>
<dbReference type="InterPro" id="IPR027421">
    <property type="entry name" value="DNA_pol_lamdba_lyase_dom_sf"/>
</dbReference>
<feature type="domain" description="DNA-directed DNA polymerase X" evidence="6">
    <location>
        <begin position="487"/>
        <end position="852"/>
    </location>
</feature>
<dbReference type="PANTHER" id="PTHR11276:SF28">
    <property type="entry name" value="DNA POLYMERASE LAMBDA"/>
    <property type="match status" value="1"/>
</dbReference>
<evidence type="ECO:0000256" key="5">
    <source>
        <dbReference type="SAM" id="MobiDB-lite"/>
    </source>
</evidence>
<dbReference type="PRINTS" id="PR00870">
    <property type="entry name" value="DNAPOLXBETA"/>
</dbReference>
<dbReference type="PRINTS" id="PR00869">
    <property type="entry name" value="DNAPOLX"/>
</dbReference>
<dbReference type="GO" id="GO:0003677">
    <property type="term" value="F:DNA binding"/>
    <property type="evidence" value="ECO:0007669"/>
    <property type="project" value="InterPro"/>
</dbReference>
<dbReference type="Pfam" id="PF14792">
    <property type="entry name" value="DNA_pol_B_palm"/>
    <property type="match status" value="1"/>
</dbReference>
<feature type="compositionally biased region" description="Basic and acidic residues" evidence="5">
    <location>
        <begin position="468"/>
        <end position="481"/>
    </location>
</feature>
<dbReference type="Gene3D" id="1.10.150.20">
    <property type="entry name" value="5' to 3' exonuclease, C-terminal subdomain"/>
    <property type="match status" value="1"/>
</dbReference>
<evidence type="ECO:0000256" key="1">
    <source>
        <dbReference type="ARBA" id="ARBA00022634"/>
    </source>
</evidence>
<keyword evidence="2 7" id="KW-0808">Transferase</keyword>
<dbReference type="OrthoDB" id="44375at2759"/>
<keyword evidence="1" id="KW-0237">DNA synthesis</keyword>
<dbReference type="InterPro" id="IPR022312">
    <property type="entry name" value="DNA_pol_X"/>
</dbReference>
<gene>
    <name evidence="7" type="ORF">FisN_13Lh291</name>
</gene>
<dbReference type="InterPro" id="IPR002008">
    <property type="entry name" value="DNA_pol_X_beta-like"/>
</dbReference>
<dbReference type="EMBL" id="BDSP01000253">
    <property type="protein sequence ID" value="GAX27162.1"/>
    <property type="molecule type" value="Genomic_DNA"/>
</dbReference>
<dbReference type="InterPro" id="IPR043519">
    <property type="entry name" value="NT_sf"/>
</dbReference>
<proteinExistence type="predicted"/>
<dbReference type="Gene3D" id="1.10.150.110">
    <property type="entry name" value="DNA polymerase beta, N-terminal domain-like"/>
    <property type="match status" value="1"/>
</dbReference>
<dbReference type="Gene3D" id="3.30.460.10">
    <property type="entry name" value="Beta Polymerase, domain 2"/>
    <property type="match status" value="1"/>
</dbReference>
<accession>A0A1Z5KM66</accession>
<dbReference type="GO" id="GO:0006303">
    <property type="term" value="P:double-strand break repair via nonhomologous end joining"/>
    <property type="evidence" value="ECO:0007669"/>
    <property type="project" value="TreeGrafter"/>
</dbReference>
<feature type="region of interest" description="Disordered" evidence="5">
    <location>
        <begin position="462"/>
        <end position="481"/>
    </location>
</feature>
<protein>
    <submittedName>
        <fullName evidence="7">DNA polymerase beta</fullName>
        <ecNumber evidence="7">2.7.7.7</ecNumber>
    </submittedName>
</protein>
<dbReference type="Pfam" id="PF10391">
    <property type="entry name" value="DNA_pol_lambd_f"/>
    <property type="match status" value="1"/>
</dbReference>
<dbReference type="Pfam" id="PF14791">
    <property type="entry name" value="DNA_pol_B_thumb"/>
    <property type="match status" value="1"/>
</dbReference>
<dbReference type="InterPro" id="IPR018944">
    <property type="entry name" value="DNA_pol_lambd_fingers_domain"/>
</dbReference>
<dbReference type="GO" id="GO:0003887">
    <property type="term" value="F:DNA-directed DNA polymerase activity"/>
    <property type="evidence" value="ECO:0007669"/>
    <property type="project" value="UniProtKB-EC"/>
</dbReference>
<dbReference type="InterPro" id="IPR029398">
    <property type="entry name" value="PolB_thumb"/>
</dbReference>
<evidence type="ECO:0000313" key="7">
    <source>
        <dbReference type="EMBL" id="GAX27162.1"/>
    </source>
</evidence>
<feature type="region of interest" description="Disordered" evidence="5">
    <location>
        <begin position="317"/>
        <end position="338"/>
    </location>
</feature>
<evidence type="ECO:0000313" key="8">
    <source>
        <dbReference type="Proteomes" id="UP000198406"/>
    </source>
</evidence>
<dbReference type="InterPro" id="IPR002054">
    <property type="entry name" value="DNA-dir_DNA_pol_X"/>
</dbReference>
<feature type="compositionally biased region" description="Polar residues" evidence="5">
    <location>
        <begin position="329"/>
        <end position="338"/>
    </location>
</feature>
<dbReference type="InterPro" id="IPR028207">
    <property type="entry name" value="DNA_pol_B_palm_palm"/>
</dbReference>
<dbReference type="PANTHER" id="PTHR11276">
    <property type="entry name" value="DNA POLYMERASE TYPE-X FAMILY MEMBER"/>
    <property type="match status" value="1"/>
</dbReference>
<sequence length="868" mass="99305">MVELVLVPLRDRKPLTVERRHETLKYELLPYLKLGFHNNGCSGDKESQFAENPRTTFGRVELLLTLWKACGCSATNRTKGATTNKCSACLDVTQWVKQYMSKELFQAEYNRGVTQLWIKQDASYPRSLIFIGVHDGDCQPIEPFLVTTREVDGVTWLGPLELNRFTFLKFCPPPKKGANLEFGIRTWKNLIATNDDIENQQIQSSDSTSEKKCIFSQQTEEIREFVQKEFKSTRVELQDLDVDNAKRDNGVEGALSQRDHLNTQNFDKSSRGWKKSCEFDEVVLQEEGSQVKRVSIIERQLVSSSSSEPSIKVETNIIKAPDEERNDTQEAPSTSATRQHSVTDFMIYFVREGMDMIDELIEGPTGDGLKNHIMQRNAVVLDHFDKTKPPFPTHFVVSDNGIKPEKIASALGFEQVEDLEDFVDDHNIVCVHRKWAAKGNAFAKPPLRAPELLERYMGLRPKGKRKSPVKEKDRMVKSRNDYESVGYRNKKLSDHFCQLSKLYQTSPIQDTDEWRAYSFNLTAGRLRFLDFDVTDDPEVLQKLAKSKGFGATSMAIVRDFFRTGASSRLKELENDETRVVMRRMMNIWGVGRAKATELVRAGYCSIQDVKAAVEAGKLLVDRNQYIGLLCYDDILEEMNRAEVEAIFAIVETCFKEKYSEVELQLMGSYRRGKDSCGDVDILAIHPNYQHKVPPNAVGSVVDALLERGNIEHHLTYIPGMNPELFNRTIPAHVRPHLIEHRGSSHGMLRAEDTSSTTYFGVIKSPLVPGRRRRLDIKFYPYRERVFASIYFTGNGYFNRAMRLWSSRKMGLTLNDHGLFIQNTEISVLDDPFNEKEVFDKLGLVWKEVTERDCFGPFKGRMGMKTPYN</sequence>